<comment type="caution">
    <text evidence="2">The sequence shown here is derived from an EMBL/GenBank/DDBJ whole genome shotgun (WGS) entry which is preliminary data.</text>
</comment>
<organism evidence="2 3">
    <name type="scientific">Cirrhinus molitorella</name>
    <name type="common">mud carp</name>
    <dbReference type="NCBI Taxonomy" id="172907"/>
    <lineage>
        <taxon>Eukaryota</taxon>
        <taxon>Metazoa</taxon>
        <taxon>Chordata</taxon>
        <taxon>Craniata</taxon>
        <taxon>Vertebrata</taxon>
        <taxon>Euteleostomi</taxon>
        <taxon>Actinopterygii</taxon>
        <taxon>Neopterygii</taxon>
        <taxon>Teleostei</taxon>
        <taxon>Ostariophysi</taxon>
        <taxon>Cypriniformes</taxon>
        <taxon>Cyprinidae</taxon>
        <taxon>Labeoninae</taxon>
        <taxon>Labeonini</taxon>
        <taxon>Cirrhinus</taxon>
    </lineage>
</organism>
<accession>A0ABR3N8Z7</accession>
<dbReference type="Proteomes" id="UP001558613">
    <property type="component" value="Unassembled WGS sequence"/>
</dbReference>
<evidence type="ECO:0000313" key="3">
    <source>
        <dbReference type="Proteomes" id="UP001558613"/>
    </source>
</evidence>
<reference evidence="2 3" key="1">
    <citation type="submission" date="2023-09" db="EMBL/GenBank/DDBJ databases">
        <authorList>
            <person name="Wang M."/>
        </authorList>
    </citation>
    <scope>NUCLEOTIDE SEQUENCE [LARGE SCALE GENOMIC DNA]</scope>
    <source>
        <strain evidence="2">GT-2023</strain>
        <tissue evidence="2">Liver</tissue>
    </source>
</reference>
<evidence type="ECO:0000256" key="1">
    <source>
        <dbReference type="SAM" id="MobiDB-lite"/>
    </source>
</evidence>
<protein>
    <submittedName>
        <fullName evidence="2">Uncharacterized protein</fullName>
    </submittedName>
</protein>
<sequence>MCARSAGAPTASPINRPAPARRMTARPDHIYARARMYMYAAAELITYVSVSSHSQMNGEGRYPSVAAFRSFRQHKDLIVDYSVETNTSHAVRRDSCRLGSLTRVQGL</sequence>
<proteinExistence type="predicted"/>
<gene>
    <name evidence="2" type="ORF">QQF64_029281</name>
</gene>
<name>A0ABR3N8Z7_9TELE</name>
<keyword evidence="3" id="KW-1185">Reference proteome</keyword>
<evidence type="ECO:0000313" key="2">
    <source>
        <dbReference type="EMBL" id="KAL1273419.1"/>
    </source>
</evidence>
<dbReference type="EMBL" id="JAYMGO010000006">
    <property type="protein sequence ID" value="KAL1273419.1"/>
    <property type="molecule type" value="Genomic_DNA"/>
</dbReference>
<feature type="region of interest" description="Disordered" evidence="1">
    <location>
        <begin position="1"/>
        <end position="23"/>
    </location>
</feature>